<name>A0ABS8VB72_DATST</name>
<proteinExistence type="predicted"/>
<protein>
    <submittedName>
        <fullName evidence="1">Uncharacterized protein</fullName>
    </submittedName>
</protein>
<dbReference type="EMBL" id="JACEIK010004046">
    <property type="protein sequence ID" value="MCD9643984.1"/>
    <property type="molecule type" value="Genomic_DNA"/>
</dbReference>
<feature type="non-terminal residue" evidence="1">
    <location>
        <position position="1"/>
    </location>
</feature>
<accession>A0ABS8VB72</accession>
<organism evidence="1 2">
    <name type="scientific">Datura stramonium</name>
    <name type="common">Jimsonweed</name>
    <name type="synonym">Common thornapple</name>
    <dbReference type="NCBI Taxonomy" id="4076"/>
    <lineage>
        <taxon>Eukaryota</taxon>
        <taxon>Viridiplantae</taxon>
        <taxon>Streptophyta</taxon>
        <taxon>Embryophyta</taxon>
        <taxon>Tracheophyta</taxon>
        <taxon>Spermatophyta</taxon>
        <taxon>Magnoliopsida</taxon>
        <taxon>eudicotyledons</taxon>
        <taxon>Gunneridae</taxon>
        <taxon>Pentapetalae</taxon>
        <taxon>asterids</taxon>
        <taxon>lamiids</taxon>
        <taxon>Solanales</taxon>
        <taxon>Solanaceae</taxon>
        <taxon>Solanoideae</taxon>
        <taxon>Datureae</taxon>
        <taxon>Datura</taxon>
    </lineage>
</organism>
<comment type="caution">
    <text evidence="1">The sequence shown here is derived from an EMBL/GenBank/DDBJ whole genome shotgun (WGS) entry which is preliminary data.</text>
</comment>
<reference evidence="1 2" key="1">
    <citation type="journal article" date="2021" name="BMC Genomics">
        <title>Datura genome reveals duplications of psychoactive alkaloid biosynthetic genes and high mutation rate following tissue culture.</title>
        <authorList>
            <person name="Rajewski A."/>
            <person name="Carter-House D."/>
            <person name="Stajich J."/>
            <person name="Litt A."/>
        </authorList>
    </citation>
    <scope>NUCLEOTIDE SEQUENCE [LARGE SCALE GENOMIC DNA]</scope>
    <source>
        <strain evidence="1">AR-01</strain>
    </source>
</reference>
<evidence type="ECO:0000313" key="1">
    <source>
        <dbReference type="EMBL" id="MCD9643984.1"/>
    </source>
</evidence>
<keyword evidence="2" id="KW-1185">Reference proteome</keyword>
<evidence type="ECO:0000313" key="2">
    <source>
        <dbReference type="Proteomes" id="UP000823775"/>
    </source>
</evidence>
<dbReference type="Proteomes" id="UP000823775">
    <property type="component" value="Unassembled WGS sequence"/>
</dbReference>
<feature type="non-terminal residue" evidence="1">
    <location>
        <position position="61"/>
    </location>
</feature>
<sequence length="61" mass="7272">VASYGRRTKSRRDFNLQDTVFYLCYNLWYMDRLLQNAAEIQVLKASSLVSIADRRFTYESQ</sequence>
<gene>
    <name evidence="1" type="ORF">HAX54_031896</name>
</gene>